<evidence type="ECO:0000313" key="3">
    <source>
        <dbReference type="EMBL" id="EZG46260.1"/>
    </source>
</evidence>
<feature type="compositionally biased region" description="Acidic residues" evidence="1">
    <location>
        <begin position="645"/>
        <end position="657"/>
    </location>
</feature>
<feature type="region of interest" description="Disordered" evidence="1">
    <location>
        <begin position="278"/>
        <end position="321"/>
    </location>
</feature>
<gene>
    <name evidence="3" type="ORF">GNI_134340</name>
</gene>
<dbReference type="EMBL" id="AFNH02000996">
    <property type="protein sequence ID" value="EZG46260.1"/>
    <property type="molecule type" value="Genomic_DNA"/>
</dbReference>
<evidence type="ECO:0008006" key="5">
    <source>
        <dbReference type="Google" id="ProtNLM"/>
    </source>
</evidence>
<evidence type="ECO:0000256" key="2">
    <source>
        <dbReference type="SAM" id="SignalP"/>
    </source>
</evidence>
<dbReference type="AlphaFoldDB" id="A0A023B107"/>
<proteinExistence type="predicted"/>
<feature type="signal peptide" evidence="2">
    <location>
        <begin position="1"/>
        <end position="20"/>
    </location>
</feature>
<dbReference type="VEuPathDB" id="CryptoDB:GNI_134340"/>
<dbReference type="Proteomes" id="UP000019763">
    <property type="component" value="Unassembled WGS sequence"/>
</dbReference>
<keyword evidence="4" id="KW-1185">Reference proteome</keyword>
<dbReference type="GeneID" id="22914752"/>
<evidence type="ECO:0000256" key="1">
    <source>
        <dbReference type="SAM" id="MobiDB-lite"/>
    </source>
</evidence>
<evidence type="ECO:0000313" key="4">
    <source>
        <dbReference type="Proteomes" id="UP000019763"/>
    </source>
</evidence>
<organism evidence="3 4">
    <name type="scientific">Gregarina niphandrodes</name>
    <name type="common">Septate eugregarine</name>
    <dbReference type="NCBI Taxonomy" id="110365"/>
    <lineage>
        <taxon>Eukaryota</taxon>
        <taxon>Sar</taxon>
        <taxon>Alveolata</taxon>
        <taxon>Apicomplexa</taxon>
        <taxon>Conoidasida</taxon>
        <taxon>Gregarinasina</taxon>
        <taxon>Eugregarinorida</taxon>
        <taxon>Gregarinidae</taxon>
        <taxon>Gregarina</taxon>
    </lineage>
</organism>
<feature type="chain" id="PRO_5001511415" description="Transmembrane protein" evidence="2">
    <location>
        <begin position="21"/>
        <end position="746"/>
    </location>
</feature>
<accession>A0A023B107</accession>
<sequence>MRRLLCSVLITLSLAGQDGGVPNGVQQDRAQQDRVQQDSLHYIDTLIGRKVWDWISEIGFSDGGDTSSGLKLAPWSPLTVEEFPTTIRNEVDSDYLSEVNEKVESIIDSIKSEPLPVAPLPAAPWPTAPWLAIEQLLRDVVAPPFPPASARRLKVYAKLLMTRMLEDAGSILAPGKMEVAAKRVGVSVATAVGQIHAPVDLFAWANETQVQTVASPDDEDINNLWNKQLQPFLNGLYELDESDRITAVIDYLLQPQKLPIEDLLIKDYKRMVSVRAAEQAESGESSSGETLTRNTVTLKAAASSDDRARERPTSGTPATGLVASQTRLQALMPVTSPVGTQGVELDTGESRVLAKEDVSESERGGSWRPRALELRAAKTGPAAGGEHVESLSLSSTESWSTSAPLSTKVSSSAISSITLAHMDTGAMQVDGIIKPIGAFDPATIKVATGEQVDTGGRLSVMLRDVFQSSAVAKAAAGVEAEVGSRRVRYNWDTTRLVRATLSTKATGNRRPASGSFNAQLSVAGLGVPVGFMGEMASHPLFEQLIQSTNMYGTWPDGVGRPFCLGHTDLEWEDAGNHQELQLALAEGPLDPFTPIALWSAIRSIAASTQIHQLLFAPGESQPVFTDYKDERTDQYTNAVRQATADDQEYEGDQENGEDQNGTGMPADDAYYTGRRCRDTSLVISRQELEDAVKQVGSRLSHITLVTVYCKQPEKWEQMVKGIGIPLQVISDYNGVDIWYSADGNRE</sequence>
<keyword evidence="2" id="KW-0732">Signal</keyword>
<name>A0A023B107_GRENI</name>
<feature type="region of interest" description="Disordered" evidence="1">
    <location>
        <begin position="643"/>
        <end position="670"/>
    </location>
</feature>
<comment type="caution">
    <text evidence="3">The sequence shown here is derived from an EMBL/GenBank/DDBJ whole genome shotgun (WGS) entry which is preliminary data.</text>
</comment>
<dbReference type="RefSeq" id="XP_011132330.1">
    <property type="nucleotide sequence ID" value="XM_011134028.1"/>
</dbReference>
<feature type="compositionally biased region" description="Low complexity" evidence="1">
    <location>
        <begin position="278"/>
        <end position="289"/>
    </location>
</feature>
<protein>
    <recommendedName>
        <fullName evidence="5">Transmembrane protein</fullName>
    </recommendedName>
</protein>
<reference evidence="3" key="1">
    <citation type="submission" date="2013-12" db="EMBL/GenBank/DDBJ databases">
        <authorList>
            <person name="Omoto C.K."/>
            <person name="Sibley D."/>
            <person name="Venepally P."/>
            <person name="Hadjithomas M."/>
            <person name="Karamycheva S."/>
            <person name="Brunk B."/>
            <person name="Roos D."/>
            <person name="Caler E."/>
            <person name="Lorenzi H."/>
        </authorList>
    </citation>
    <scope>NUCLEOTIDE SEQUENCE</scope>
</reference>